<dbReference type="Pfam" id="PF13568">
    <property type="entry name" value="OMP_b-brl_2"/>
    <property type="match status" value="1"/>
</dbReference>
<evidence type="ECO:0000256" key="1">
    <source>
        <dbReference type="SAM" id="SignalP"/>
    </source>
</evidence>
<comment type="caution">
    <text evidence="3">The sequence shown here is derived from an EMBL/GenBank/DDBJ whole genome shotgun (WGS) entry which is preliminary data.</text>
</comment>
<accession>A0ABQ1MP12</accession>
<gene>
    <name evidence="3" type="ORF">GCM10011506_32090</name>
</gene>
<dbReference type="InterPro" id="IPR025665">
    <property type="entry name" value="Beta-barrel_OMP_2"/>
</dbReference>
<dbReference type="Proteomes" id="UP000636010">
    <property type="component" value="Unassembled WGS sequence"/>
</dbReference>
<keyword evidence="1" id="KW-0732">Signal</keyword>
<name>A0ABQ1MP12_9BACT</name>
<dbReference type="EMBL" id="BMEC01000010">
    <property type="protein sequence ID" value="GGC44108.1"/>
    <property type="molecule type" value="Genomic_DNA"/>
</dbReference>
<feature type="domain" description="Outer membrane protein beta-barrel" evidence="2">
    <location>
        <begin position="33"/>
        <end position="242"/>
    </location>
</feature>
<evidence type="ECO:0000313" key="4">
    <source>
        <dbReference type="Proteomes" id="UP000636010"/>
    </source>
</evidence>
<feature type="signal peptide" evidence="1">
    <location>
        <begin position="1"/>
        <end position="19"/>
    </location>
</feature>
<reference evidence="4" key="1">
    <citation type="journal article" date="2019" name="Int. J. Syst. Evol. Microbiol.">
        <title>The Global Catalogue of Microorganisms (GCM) 10K type strain sequencing project: providing services to taxonomists for standard genome sequencing and annotation.</title>
        <authorList>
            <consortium name="The Broad Institute Genomics Platform"/>
            <consortium name="The Broad Institute Genome Sequencing Center for Infectious Disease"/>
            <person name="Wu L."/>
            <person name="Ma J."/>
        </authorList>
    </citation>
    <scope>NUCLEOTIDE SEQUENCE [LARGE SCALE GENOMIC DNA]</scope>
    <source>
        <strain evidence="4">CGMCC 1.10832</strain>
    </source>
</reference>
<evidence type="ECO:0000313" key="3">
    <source>
        <dbReference type="EMBL" id="GGC44108.1"/>
    </source>
</evidence>
<keyword evidence="4" id="KW-1185">Reference proteome</keyword>
<proteinExistence type="predicted"/>
<sequence>MFRLIVCLFLLNFSVGVKAQSTFDKLNKNPFKQTQWYVGLRGGANYTIVTPINRFGIIKPTDNADQELYEKKYQTVENIGAIYGLTAMFQFEQKFVVGTNFSVGQIRFSYDQELPGEANSITFSHQQNFQYLDVPIFFRYMIRPTINRFWNRSSRKPEVPGIIPFVQAGINFSVLLDAEKTVTQSIRQGEIEAEGFSFTENVNELLNPVTAGIFVGGGFRFRLGNVYLTTEANFRQGFSNVTDTDRRFANKNLVNNAYDVFDDKSFQTFEFVVGILVPIKYLSRREFIPVEI</sequence>
<organism evidence="3 4">
    <name type="scientific">Marivirga lumbricoides</name>
    <dbReference type="NCBI Taxonomy" id="1046115"/>
    <lineage>
        <taxon>Bacteria</taxon>
        <taxon>Pseudomonadati</taxon>
        <taxon>Bacteroidota</taxon>
        <taxon>Cytophagia</taxon>
        <taxon>Cytophagales</taxon>
        <taxon>Marivirgaceae</taxon>
        <taxon>Marivirga</taxon>
    </lineage>
</organism>
<evidence type="ECO:0000259" key="2">
    <source>
        <dbReference type="Pfam" id="PF13568"/>
    </source>
</evidence>
<feature type="chain" id="PRO_5046258133" description="Outer membrane protein beta-barrel domain-containing protein" evidence="1">
    <location>
        <begin position="20"/>
        <end position="292"/>
    </location>
</feature>
<protein>
    <recommendedName>
        <fullName evidence="2">Outer membrane protein beta-barrel domain-containing protein</fullName>
    </recommendedName>
</protein>
<dbReference type="RefSeq" id="WP_188465366.1">
    <property type="nucleotide sequence ID" value="NZ_BAABHU010000010.1"/>
</dbReference>